<dbReference type="AlphaFoldDB" id="A0AAD3NV81"/>
<sequence>MLIRFVLRAIPLICVAIFALAVHVTHTPAERAREMAHLANRPLTWAAGQVRCADPWGNLPVSACPGGIEAQKTDVPSLSGRNSVLN</sequence>
<dbReference type="RefSeq" id="WP_010393386.1">
    <property type="nucleotide sequence ID" value="NZ_BSFH01000005.1"/>
</dbReference>
<keyword evidence="1" id="KW-0472">Membrane</keyword>
<feature type="transmembrane region" description="Helical" evidence="1">
    <location>
        <begin position="6"/>
        <end position="25"/>
    </location>
</feature>
<reference evidence="2" key="2">
    <citation type="submission" date="2023-01" db="EMBL/GenBank/DDBJ databases">
        <authorList>
            <person name="Sun Q."/>
            <person name="Evtushenko L."/>
        </authorList>
    </citation>
    <scope>NUCLEOTIDE SEQUENCE</scope>
    <source>
        <strain evidence="2">VKM B-2222</strain>
    </source>
</reference>
<protein>
    <submittedName>
        <fullName evidence="2">Uncharacterized protein</fullName>
    </submittedName>
</protein>
<evidence type="ECO:0000256" key="1">
    <source>
        <dbReference type="SAM" id="Phobius"/>
    </source>
</evidence>
<name>A0AAD3NV81_9RHOB</name>
<keyword evidence="1" id="KW-1133">Transmembrane helix</keyword>
<proteinExistence type="predicted"/>
<gene>
    <name evidence="2" type="ORF">GCM10017635_02230</name>
</gene>
<accession>A0AAD3NV81</accession>
<organism evidence="2 3">
    <name type="scientific">Paracoccus kondratievae</name>
    <dbReference type="NCBI Taxonomy" id="135740"/>
    <lineage>
        <taxon>Bacteria</taxon>
        <taxon>Pseudomonadati</taxon>
        <taxon>Pseudomonadota</taxon>
        <taxon>Alphaproteobacteria</taxon>
        <taxon>Rhodobacterales</taxon>
        <taxon>Paracoccaceae</taxon>
        <taxon>Paracoccus</taxon>
    </lineage>
</organism>
<dbReference type="Proteomes" id="UP001143349">
    <property type="component" value="Unassembled WGS sequence"/>
</dbReference>
<dbReference type="EMBL" id="BSFH01000005">
    <property type="protein sequence ID" value="GLK62755.1"/>
    <property type="molecule type" value="Genomic_DNA"/>
</dbReference>
<comment type="caution">
    <text evidence="2">The sequence shown here is derived from an EMBL/GenBank/DDBJ whole genome shotgun (WGS) entry which is preliminary data.</text>
</comment>
<evidence type="ECO:0000313" key="3">
    <source>
        <dbReference type="Proteomes" id="UP001143349"/>
    </source>
</evidence>
<evidence type="ECO:0000313" key="2">
    <source>
        <dbReference type="EMBL" id="GLK62755.1"/>
    </source>
</evidence>
<keyword evidence="3" id="KW-1185">Reference proteome</keyword>
<keyword evidence="1" id="KW-0812">Transmembrane</keyword>
<reference evidence="2" key="1">
    <citation type="journal article" date="2014" name="Int. J. Syst. Evol. Microbiol.">
        <title>Complete genome sequence of Corynebacterium casei LMG S-19264T (=DSM 44701T), isolated from a smear-ripened cheese.</title>
        <authorList>
            <consortium name="US DOE Joint Genome Institute (JGI-PGF)"/>
            <person name="Walter F."/>
            <person name="Albersmeier A."/>
            <person name="Kalinowski J."/>
            <person name="Ruckert C."/>
        </authorList>
    </citation>
    <scope>NUCLEOTIDE SEQUENCE</scope>
    <source>
        <strain evidence="2">VKM B-2222</strain>
    </source>
</reference>